<evidence type="ECO:0000313" key="2">
    <source>
        <dbReference type="Proteomes" id="UP001233172"/>
    </source>
</evidence>
<reference evidence="1" key="2">
    <citation type="submission" date="2023-04" db="EMBL/GenBank/DDBJ databases">
        <authorList>
            <person name="Bu L."/>
            <person name="Lu L."/>
            <person name="Laidemitt M.R."/>
            <person name="Zhang S.M."/>
            <person name="Mutuku M."/>
            <person name="Mkoji G."/>
            <person name="Steinauer M."/>
            <person name="Loker E.S."/>
        </authorList>
    </citation>
    <scope>NUCLEOTIDE SEQUENCE</scope>
    <source>
        <strain evidence="1">KasaAsao</strain>
        <tissue evidence="1">Whole Snail</tissue>
    </source>
</reference>
<gene>
    <name evidence="1" type="ORF">Bpfe_030581</name>
</gene>
<accession>A0AAD8EUL2</accession>
<dbReference type="AlphaFoldDB" id="A0AAD8EUL2"/>
<comment type="caution">
    <text evidence="1">The sequence shown here is derived from an EMBL/GenBank/DDBJ whole genome shotgun (WGS) entry which is preliminary data.</text>
</comment>
<organism evidence="1 2">
    <name type="scientific">Biomphalaria pfeifferi</name>
    <name type="common">Bloodfluke planorb</name>
    <name type="synonym">Freshwater snail</name>
    <dbReference type="NCBI Taxonomy" id="112525"/>
    <lineage>
        <taxon>Eukaryota</taxon>
        <taxon>Metazoa</taxon>
        <taxon>Spiralia</taxon>
        <taxon>Lophotrochozoa</taxon>
        <taxon>Mollusca</taxon>
        <taxon>Gastropoda</taxon>
        <taxon>Heterobranchia</taxon>
        <taxon>Euthyneura</taxon>
        <taxon>Panpulmonata</taxon>
        <taxon>Hygrophila</taxon>
        <taxon>Lymnaeoidea</taxon>
        <taxon>Planorbidae</taxon>
        <taxon>Biomphalaria</taxon>
    </lineage>
</organism>
<evidence type="ECO:0000313" key="1">
    <source>
        <dbReference type="EMBL" id="KAK0039993.1"/>
    </source>
</evidence>
<dbReference type="EMBL" id="JASAOG010000367">
    <property type="protein sequence ID" value="KAK0039993.1"/>
    <property type="molecule type" value="Genomic_DNA"/>
</dbReference>
<name>A0AAD8EUL2_BIOPF</name>
<reference evidence="1" key="1">
    <citation type="journal article" date="2023" name="PLoS Negl. Trop. Dis.">
        <title>A genome sequence for Biomphalaria pfeifferi, the major vector snail for the human-infecting parasite Schistosoma mansoni.</title>
        <authorList>
            <person name="Bu L."/>
            <person name="Lu L."/>
            <person name="Laidemitt M.R."/>
            <person name="Zhang S.M."/>
            <person name="Mutuku M."/>
            <person name="Mkoji G."/>
            <person name="Steinauer M."/>
            <person name="Loker E.S."/>
        </authorList>
    </citation>
    <scope>NUCLEOTIDE SEQUENCE</scope>
    <source>
        <strain evidence="1">KasaAsao</strain>
    </source>
</reference>
<protein>
    <submittedName>
        <fullName evidence="1">Uncharacterized protein</fullName>
    </submittedName>
</protein>
<dbReference type="Proteomes" id="UP001233172">
    <property type="component" value="Unassembled WGS sequence"/>
</dbReference>
<sequence length="64" mass="7193">ARWEITEGFVALNGGEITTSERKVADYTVVPRSGGRWLTTLSQSSNAPTIIQRSHIKIFIYKKI</sequence>
<feature type="non-terminal residue" evidence="1">
    <location>
        <position position="1"/>
    </location>
</feature>
<keyword evidence="2" id="KW-1185">Reference proteome</keyword>
<proteinExistence type="predicted"/>